<evidence type="ECO:0000313" key="2">
    <source>
        <dbReference type="EMBL" id="CAK1545341.1"/>
    </source>
</evidence>
<sequence>MAHSDRLKDLFIQDESQTRLYRPRHLPACTGPHKSSQSKNKTVAELCSERRFQRASFVLRYNHKHRKRTKAGGVASLSDKVVAFLLLAAPTRENAACERDGRSAPIVSPDLQRATNTEPDRERNCSENAPSCVINANASVKKGPLPQASASESRPNSYRGCGANRSRGRRGRLFARCERLWTLSSGYKSSIFSPHCIDGVVGVLGRSHALLN</sequence>
<evidence type="ECO:0000256" key="1">
    <source>
        <dbReference type="SAM" id="MobiDB-lite"/>
    </source>
</evidence>
<evidence type="ECO:0000313" key="3">
    <source>
        <dbReference type="Proteomes" id="UP001497472"/>
    </source>
</evidence>
<protein>
    <submittedName>
        <fullName evidence="2">Uncharacterized protein</fullName>
    </submittedName>
</protein>
<reference evidence="2 3" key="1">
    <citation type="submission" date="2023-11" db="EMBL/GenBank/DDBJ databases">
        <authorList>
            <person name="Okamura Y."/>
        </authorList>
    </citation>
    <scope>NUCLEOTIDE SEQUENCE [LARGE SCALE GENOMIC DNA]</scope>
</reference>
<keyword evidence="3" id="KW-1185">Reference proteome</keyword>
<dbReference type="Proteomes" id="UP001497472">
    <property type="component" value="Unassembled WGS sequence"/>
</dbReference>
<feature type="region of interest" description="Disordered" evidence="1">
    <location>
        <begin position="98"/>
        <end position="128"/>
    </location>
</feature>
<gene>
    <name evidence="2" type="ORF">LNINA_LOCUS5004</name>
</gene>
<comment type="caution">
    <text evidence="2">The sequence shown here is derived from an EMBL/GenBank/DDBJ whole genome shotgun (WGS) entry which is preliminary data.</text>
</comment>
<dbReference type="EMBL" id="CAVLEF010000006">
    <property type="protein sequence ID" value="CAK1545341.1"/>
    <property type="molecule type" value="Genomic_DNA"/>
</dbReference>
<accession>A0AAV1JA47</accession>
<dbReference type="AlphaFoldDB" id="A0AAV1JA47"/>
<organism evidence="2 3">
    <name type="scientific">Leptosia nina</name>
    <dbReference type="NCBI Taxonomy" id="320188"/>
    <lineage>
        <taxon>Eukaryota</taxon>
        <taxon>Metazoa</taxon>
        <taxon>Ecdysozoa</taxon>
        <taxon>Arthropoda</taxon>
        <taxon>Hexapoda</taxon>
        <taxon>Insecta</taxon>
        <taxon>Pterygota</taxon>
        <taxon>Neoptera</taxon>
        <taxon>Endopterygota</taxon>
        <taxon>Lepidoptera</taxon>
        <taxon>Glossata</taxon>
        <taxon>Ditrysia</taxon>
        <taxon>Papilionoidea</taxon>
        <taxon>Pieridae</taxon>
        <taxon>Pierinae</taxon>
        <taxon>Leptosia</taxon>
    </lineage>
</organism>
<feature type="region of interest" description="Disordered" evidence="1">
    <location>
        <begin position="143"/>
        <end position="166"/>
    </location>
</feature>
<proteinExistence type="predicted"/>
<name>A0AAV1JA47_9NEOP</name>